<proteinExistence type="predicted"/>
<gene>
    <name evidence="1" type="ORF">AKJ64_02060</name>
</gene>
<evidence type="ECO:0000313" key="1">
    <source>
        <dbReference type="EMBL" id="KXA92841.1"/>
    </source>
</evidence>
<name>A0A133UF43_9EURY</name>
<dbReference type="AlphaFoldDB" id="A0A133UF43"/>
<sequence>MEKNGSSKIIGGGGKFSYMITREDGRLRVHLARADGEIVESLGEITEKEALEMRKSSARDRKSFGGLLSLFRRQEEVREPVSNNIKIGYNCIEEIIKKEMEEAAGKSVVLRGSGFQLELRDDGGCRIHFDL</sequence>
<keyword evidence="2" id="KW-1185">Reference proteome</keyword>
<reference evidence="1 2" key="1">
    <citation type="journal article" date="2016" name="Sci. Rep.">
        <title>Metabolic traits of an uncultured archaeal lineage -MSBL1- from brine pools of the Red Sea.</title>
        <authorList>
            <person name="Mwirichia R."/>
            <person name="Alam I."/>
            <person name="Rashid M."/>
            <person name="Vinu M."/>
            <person name="Ba-Alawi W."/>
            <person name="Anthony Kamau A."/>
            <person name="Kamanda Ngugi D."/>
            <person name="Goker M."/>
            <person name="Klenk H.P."/>
            <person name="Bajic V."/>
            <person name="Stingl U."/>
        </authorList>
    </citation>
    <scope>NUCLEOTIDE SEQUENCE [LARGE SCALE GENOMIC DNA]</scope>
    <source>
        <strain evidence="1">SCGC-AAA259E17</strain>
    </source>
</reference>
<dbReference type="EMBL" id="LHXN01000027">
    <property type="protein sequence ID" value="KXA92841.1"/>
    <property type="molecule type" value="Genomic_DNA"/>
</dbReference>
<comment type="caution">
    <text evidence="1">The sequence shown here is derived from an EMBL/GenBank/DDBJ whole genome shotgun (WGS) entry which is preliminary data.</text>
</comment>
<dbReference type="Proteomes" id="UP000070373">
    <property type="component" value="Unassembled WGS sequence"/>
</dbReference>
<protein>
    <submittedName>
        <fullName evidence="1">Uncharacterized protein</fullName>
    </submittedName>
</protein>
<accession>A0A133UF43</accession>
<evidence type="ECO:0000313" key="2">
    <source>
        <dbReference type="Proteomes" id="UP000070373"/>
    </source>
</evidence>
<organism evidence="1 2">
    <name type="scientific">candidate division MSBL1 archaeon SCGC-AAA259E17</name>
    <dbReference type="NCBI Taxonomy" id="1698263"/>
    <lineage>
        <taxon>Archaea</taxon>
        <taxon>Methanobacteriati</taxon>
        <taxon>Methanobacteriota</taxon>
        <taxon>candidate division MSBL1</taxon>
    </lineage>
</organism>